<feature type="domain" description="HTH cro/C1-type" evidence="2">
    <location>
        <begin position="10"/>
        <end position="64"/>
    </location>
</feature>
<dbReference type="InterPro" id="IPR001387">
    <property type="entry name" value="Cro/C1-type_HTH"/>
</dbReference>
<dbReference type="SUPFAM" id="SSF48452">
    <property type="entry name" value="TPR-like"/>
    <property type="match status" value="1"/>
</dbReference>
<dbReference type="Pfam" id="PF01381">
    <property type="entry name" value="HTH_3"/>
    <property type="match status" value="1"/>
</dbReference>
<dbReference type="RefSeq" id="WP_346044763.1">
    <property type="nucleotide sequence ID" value="NZ_BAAACP010000008.1"/>
</dbReference>
<dbReference type="PANTHER" id="PTHR46558:SF11">
    <property type="entry name" value="HTH-TYPE TRANSCRIPTIONAL REGULATOR XRE"/>
    <property type="match status" value="1"/>
</dbReference>
<dbReference type="PANTHER" id="PTHR46558">
    <property type="entry name" value="TRACRIPTIONAL REGULATORY PROTEIN-RELATED-RELATED"/>
    <property type="match status" value="1"/>
</dbReference>
<gene>
    <name evidence="3" type="ORF">GCM10008917_16350</name>
</gene>
<accession>A0ABN1M4R7</accession>
<name>A0ABN1M4R7_9FIRM</name>
<dbReference type="InterPro" id="IPR010982">
    <property type="entry name" value="Lambda_DNA-bd_dom_sf"/>
</dbReference>
<evidence type="ECO:0000256" key="1">
    <source>
        <dbReference type="ARBA" id="ARBA00023125"/>
    </source>
</evidence>
<keyword evidence="1" id="KW-0238">DNA-binding</keyword>
<comment type="caution">
    <text evidence="3">The sequence shown here is derived from an EMBL/GenBank/DDBJ whole genome shotgun (WGS) entry which is preliminary data.</text>
</comment>
<reference evidence="3 4" key="1">
    <citation type="journal article" date="2019" name="Int. J. Syst. Evol. Microbiol.">
        <title>The Global Catalogue of Microorganisms (GCM) 10K type strain sequencing project: providing services to taxonomists for standard genome sequencing and annotation.</title>
        <authorList>
            <consortium name="The Broad Institute Genomics Platform"/>
            <consortium name="The Broad Institute Genome Sequencing Center for Infectious Disease"/>
            <person name="Wu L."/>
            <person name="Ma J."/>
        </authorList>
    </citation>
    <scope>NUCLEOTIDE SEQUENCE [LARGE SCALE GENOMIC DNA]</scope>
    <source>
        <strain evidence="3 4">JCM 6486</strain>
    </source>
</reference>
<dbReference type="SMART" id="SM00530">
    <property type="entry name" value="HTH_XRE"/>
    <property type="match status" value="1"/>
</dbReference>
<dbReference type="PROSITE" id="PS50943">
    <property type="entry name" value="HTH_CROC1"/>
    <property type="match status" value="1"/>
</dbReference>
<sequence>MESLKIGEVIKKLRKDKGMTQEDLAQYVGVSTPAISKWESGTTYPDITILPILANLFEVTIDNLLNYKAELEDSEIIKIIKECEAYIINSDIDRYLNIHKKYIRKYPSNYKLHYGLAGLHVMAYAKITDENVRENLVEYSIKILENSVKNTKDMEVKEASLTLLSSQYLLKNQADKAEEAIKKIYKPTCNPNMVLPIIYTEQGKVEEARKLMQENLQTALIEAMGAAIALGTNYYNYKDGKELDYIDFDKAQKYFELSIEIKKIFDDEQMTYLSFMSLAHIYLRQGDIEKAINTLKEMMVIVRKYNLNKFKSPNTKWCFDKLDKVEDNTNAYDAYEFLIMSLLKDFDEIKDNKDFINIIKEIKELKSKNS</sequence>
<dbReference type="CDD" id="cd00093">
    <property type="entry name" value="HTH_XRE"/>
    <property type="match status" value="1"/>
</dbReference>
<dbReference type="Pfam" id="PF13176">
    <property type="entry name" value="TPR_7"/>
    <property type="match status" value="1"/>
</dbReference>
<organism evidence="3 4">
    <name type="scientific">Paraclostridium tenue</name>
    <dbReference type="NCBI Taxonomy" id="1737"/>
    <lineage>
        <taxon>Bacteria</taxon>
        <taxon>Bacillati</taxon>
        <taxon>Bacillota</taxon>
        <taxon>Clostridia</taxon>
        <taxon>Peptostreptococcales</taxon>
        <taxon>Peptostreptococcaceae</taxon>
        <taxon>Paraclostridium</taxon>
    </lineage>
</organism>
<dbReference type="Gene3D" id="1.25.40.10">
    <property type="entry name" value="Tetratricopeptide repeat domain"/>
    <property type="match status" value="2"/>
</dbReference>
<dbReference type="SUPFAM" id="SSF47413">
    <property type="entry name" value="lambda repressor-like DNA-binding domains"/>
    <property type="match status" value="1"/>
</dbReference>
<dbReference type="InterPro" id="IPR019734">
    <property type="entry name" value="TPR_rpt"/>
</dbReference>
<dbReference type="Proteomes" id="UP001400965">
    <property type="component" value="Unassembled WGS sequence"/>
</dbReference>
<evidence type="ECO:0000313" key="3">
    <source>
        <dbReference type="EMBL" id="GAA0864123.1"/>
    </source>
</evidence>
<evidence type="ECO:0000259" key="2">
    <source>
        <dbReference type="PROSITE" id="PS50943"/>
    </source>
</evidence>
<protein>
    <submittedName>
        <fullName evidence="3">Helix-turn-helix transcriptional regulator</fullName>
    </submittedName>
</protein>
<proteinExistence type="predicted"/>
<dbReference type="Gene3D" id="1.10.260.40">
    <property type="entry name" value="lambda repressor-like DNA-binding domains"/>
    <property type="match status" value="1"/>
</dbReference>
<evidence type="ECO:0000313" key="4">
    <source>
        <dbReference type="Proteomes" id="UP001400965"/>
    </source>
</evidence>
<dbReference type="InterPro" id="IPR011990">
    <property type="entry name" value="TPR-like_helical_dom_sf"/>
</dbReference>
<keyword evidence="4" id="KW-1185">Reference proteome</keyword>
<dbReference type="EMBL" id="BAAACP010000008">
    <property type="protein sequence ID" value="GAA0864123.1"/>
    <property type="molecule type" value="Genomic_DNA"/>
</dbReference>